<evidence type="ECO:0000313" key="4">
    <source>
        <dbReference type="EMBL" id="WBW72665.1"/>
    </source>
</evidence>
<dbReference type="PANTHER" id="PTHR28014:SF1">
    <property type="entry name" value="NEGATIVE REGULATOR OF RAS-CAMP PATHWAY"/>
    <property type="match status" value="1"/>
</dbReference>
<sequence length="569" mass="63188">MTKRMLSSNPMLSLETDNIAKLGTLTADNLSCMWNVFTKCAENLENGRRLENLSWRLWYRETVMSESGQSPYERMEASIPDLSSSCGSIASSADSDAGVCTYSPNSKSDTIRLNSSTNFGSQESSVHDNPRGLINSTSSLRPQTRRSNSRLISSDTFSQLITSFSPLEKPLEKSVEKLSKEDSSYAYKKADLHQQPSNPSSKHQDRPALAVTVSEPYFASSSSNLERRKDAYSDRMTPSGPTLQNEEMPKERISKPVPSYRVKLQTVNKSVSDSVAAAARAKNAEREKIAKLTVTPGKTTSVIHGFHPSSAKTTPSPSTKTKTALQDSNAGFGTLKQPPIINKSHPFFYLRGAYSVKNNSQSSSMISTTDDETNPPKFCVDPKLKTRNADESRNVSSVSDDEDAWVSVDEETNTPPCFYKRPPTPFSSYRNSALSLLLSKEDRARNGHNDDSKSRVPTASPVIHFNKDNTDAHEAKMDASNSSLLSDSIPQSSEPRVYQISHNNANRTKLLNSEIPESLRRDLLWERRQKASLNSAVLRRHFKKNQSEDEDARNKKIVAKAFSSDCSVW</sequence>
<feature type="compositionally biased region" description="Basic and acidic residues" evidence="1">
    <location>
        <begin position="380"/>
        <end position="393"/>
    </location>
</feature>
<reference evidence="4 5" key="1">
    <citation type="journal article" date="2023" name="G3 (Bethesda)">
        <title>A high-quality reference genome for the fission yeast Schizosaccharomyces osmophilus.</title>
        <authorList>
            <person name="Jia G.S."/>
            <person name="Zhang W.C."/>
            <person name="Liang Y."/>
            <person name="Liu X.H."/>
            <person name="Rhind N."/>
            <person name="Pidoux A."/>
            <person name="Brysch-Herzberg M."/>
            <person name="Du L.L."/>
        </authorList>
    </citation>
    <scope>NUCLEOTIDE SEQUENCE [LARGE SCALE GENOMIC DNA]</scope>
    <source>
        <strain evidence="4 5">CBS 15793</strain>
    </source>
</reference>
<evidence type="ECO:0000259" key="2">
    <source>
        <dbReference type="Pfam" id="PF08550"/>
    </source>
</evidence>
<feature type="region of interest" description="Disordered" evidence="1">
    <location>
        <begin position="300"/>
        <end position="324"/>
    </location>
</feature>
<gene>
    <name evidence="4" type="ORF">SOMG_01868</name>
</gene>
<dbReference type="Pfam" id="PF11702">
    <property type="entry name" value="DUF3295"/>
    <property type="match status" value="1"/>
</dbReference>
<evidence type="ECO:0000313" key="5">
    <source>
        <dbReference type="Proteomes" id="UP001212411"/>
    </source>
</evidence>
<evidence type="ECO:0000259" key="3">
    <source>
        <dbReference type="Pfam" id="PF11702"/>
    </source>
</evidence>
<keyword evidence="5" id="KW-1185">Reference proteome</keyword>
<protein>
    <submittedName>
        <fullName evidence="4">GATA-like domain protein</fullName>
    </submittedName>
</protein>
<dbReference type="InterPro" id="IPR021711">
    <property type="entry name" value="DUF3295"/>
</dbReference>
<dbReference type="Pfam" id="PF08550">
    <property type="entry name" value="GATA_AreA"/>
    <property type="match status" value="1"/>
</dbReference>
<dbReference type="GO" id="GO:0000122">
    <property type="term" value="P:negative regulation of transcription by RNA polymerase II"/>
    <property type="evidence" value="ECO:0007669"/>
    <property type="project" value="TreeGrafter"/>
</dbReference>
<dbReference type="RefSeq" id="XP_056036908.1">
    <property type="nucleotide sequence ID" value="XM_056180661.1"/>
</dbReference>
<accession>A0AAF0AW34</accession>
<dbReference type="Proteomes" id="UP001212411">
    <property type="component" value="Chromosome 1"/>
</dbReference>
<feature type="compositionally biased region" description="Basic and acidic residues" evidence="1">
    <location>
        <begin position="443"/>
        <end position="454"/>
    </location>
</feature>
<feature type="compositionally biased region" description="Polar residues" evidence="1">
    <location>
        <begin position="112"/>
        <end position="124"/>
    </location>
</feature>
<feature type="region of interest" description="Disordered" evidence="1">
    <location>
        <begin position="359"/>
        <end position="398"/>
    </location>
</feature>
<feature type="region of interest" description="Disordered" evidence="1">
    <location>
        <begin position="219"/>
        <end position="257"/>
    </location>
</feature>
<name>A0AAF0AW34_9SCHI</name>
<feature type="region of interest" description="Disordered" evidence="1">
    <location>
        <begin position="443"/>
        <end position="463"/>
    </location>
</feature>
<dbReference type="KEGG" id="som:SOMG_01868"/>
<dbReference type="InterPro" id="IPR013860">
    <property type="entry name" value="AreA_GATA"/>
</dbReference>
<feature type="compositionally biased region" description="Polar residues" evidence="1">
    <location>
        <begin position="359"/>
        <end position="368"/>
    </location>
</feature>
<dbReference type="GO" id="GO:0006808">
    <property type="term" value="P:regulation of nitrogen utilization"/>
    <property type="evidence" value="ECO:0007669"/>
    <property type="project" value="TreeGrafter"/>
</dbReference>
<evidence type="ECO:0000256" key="1">
    <source>
        <dbReference type="SAM" id="MobiDB-lite"/>
    </source>
</evidence>
<feature type="domain" description="DUF3295" evidence="3">
    <location>
        <begin position="427"/>
        <end position="541"/>
    </location>
</feature>
<feature type="region of interest" description="Disordered" evidence="1">
    <location>
        <begin position="112"/>
        <end position="150"/>
    </location>
</feature>
<proteinExistence type="predicted"/>
<dbReference type="GO" id="GO:0031930">
    <property type="term" value="P:mitochondria-nucleus signaling pathway"/>
    <property type="evidence" value="ECO:0007669"/>
    <property type="project" value="TreeGrafter"/>
</dbReference>
<dbReference type="EMBL" id="CP115611">
    <property type="protein sequence ID" value="WBW72665.1"/>
    <property type="molecule type" value="Genomic_DNA"/>
</dbReference>
<organism evidence="4 5">
    <name type="scientific">Schizosaccharomyces osmophilus</name>
    <dbReference type="NCBI Taxonomy" id="2545709"/>
    <lineage>
        <taxon>Eukaryota</taxon>
        <taxon>Fungi</taxon>
        <taxon>Dikarya</taxon>
        <taxon>Ascomycota</taxon>
        <taxon>Taphrinomycotina</taxon>
        <taxon>Schizosaccharomycetes</taxon>
        <taxon>Schizosaccharomycetales</taxon>
        <taxon>Schizosaccharomycetaceae</taxon>
        <taxon>Schizosaccharomyces</taxon>
    </lineage>
</organism>
<dbReference type="PANTHER" id="PTHR28014">
    <property type="entry name" value="NEGATIVE REGULATOR OF RAS-CAMP PATHWAY"/>
    <property type="match status" value="1"/>
</dbReference>
<feature type="domain" description="Nitrogen regulatory protein areA GATA-like" evidence="2">
    <location>
        <begin position="33"/>
        <end position="60"/>
    </location>
</feature>
<dbReference type="GO" id="GO:0005737">
    <property type="term" value="C:cytoplasm"/>
    <property type="evidence" value="ECO:0007669"/>
    <property type="project" value="TreeGrafter"/>
</dbReference>
<dbReference type="GeneID" id="80875350"/>
<dbReference type="InterPro" id="IPR053043">
    <property type="entry name" value="Ras-cAMP_regulatory"/>
</dbReference>
<dbReference type="AlphaFoldDB" id="A0AAF0AW34"/>
<feature type="compositionally biased region" description="Low complexity" evidence="1">
    <location>
        <begin position="308"/>
        <end position="324"/>
    </location>
</feature>